<dbReference type="EMBL" id="UINC01001103">
    <property type="protein sequence ID" value="SUZ70840.1"/>
    <property type="molecule type" value="Genomic_DNA"/>
</dbReference>
<dbReference type="AlphaFoldDB" id="A0A381PV92"/>
<protein>
    <submittedName>
        <fullName evidence="1">Uncharacterized protein</fullName>
    </submittedName>
</protein>
<organism evidence="1">
    <name type="scientific">marine metagenome</name>
    <dbReference type="NCBI Taxonomy" id="408172"/>
    <lineage>
        <taxon>unclassified sequences</taxon>
        <taxon>metagenomes</taxon>
        <taxon>ecological metagenomes</taxon>
    </lineage>
</organism>
<proteinExistence type="predicted"/>
<name>A0A381PV92_9ZZZZ</name>
<evidence type="ECO:0000313" key="1">
    <source>
        <dbReference type="EMBL" id="SUZ70840.1"/>
    </source>
</evidence>
<accession>A0A381PV92</accession>
<reference evidence="1" key="1">
    <citation type="submission" date="2018-05" db="EMBL/GenBank/DDBJ databases">
        <authorList>
            <person name="Lanie J.A."/>
            <person name="Ng W.-L."/>
            <person name="Kazmierczak K.M."/>
            <person name="Andrzejewski T.M."/>
            <person name="Davidsen T.M."/>
            <person name="Wayne K.J."/>
            <person name="Tettelin H."/>
            <person name="Glass J.I."/>
            <person name="Rusch D."/>
            <person name="Podicherti R."/>
            <person name="Tsui H.-C.T."/>
            <person name="Winkler M.E."/>
        </authorList>
    </citation>
    <scope>NUCLEOTIDE SEQUENCE</scope>
</reference>
<feature type="non-terminal residue" evidence="1">
    <location>
        <position position="1"/>
    </location>
</feature>
<sequence>VDEILIASWIELSYWYLPLSTSFSAFLRFKVSALSFASEVRTILITASLRNPFSMVITSETPMRFFVSTLRLTLFSAPISQFLNYSAFKGLLYHNYSQSSYHNSKKTFFYSFSTQKVLYFKCKSNQLL</sequence>
<gene>
    <name evidence="1" type="ORF">METZ01_LOCUS23694</name>
</gene>